<feature type="region of interest" description="Disordered" evidence="1">
    <location>
        <begin position="1"/>
        <end position="20"/>
    </location>
</feature>
<evidence type="ECO:0000313" key="2">
    <source>
        <dbReference type="EMBL" id="CAE7588137.1"/>
    </source>
</evidence>
<feature type="region of interest" description="Disordered" evidence="1">
    <location>
        <begin position="879"/>
        <end position="959"/>
    </location>
</feature>
<feature type="region of interest" description="Disordered" evidence="1">
    <location>
        <begin position="56"/>
        <end position="80"/>
    </location>
</feature>
<comment type="caution">
    <text evidence="2">The sequence shown here is derived from an EMBL/GenBank/DDBJ whole genome shotgun (WGS) entry which is preliminary data.</text>
</comment>
<feature type="compositionally biased region" description="Low complexity" evidence="1">
    <location>
        <begin position="879"/>
        <end position="894"/>
    </location>
</feature>
<dbReference type="OrthoDB" id="407120at2759"/>
<organism evidence="2 3">
    <name type="scientific">Symbiodinium necroappetens</name>
    <dbReference type="NCBI Taxonomy" id="1628268"/>
    <lineage>
        <taxon>Eukaryota</taxon>
        <taxon>Sar</taxon>
        <taxon>Alveolata</taxon>
        <taxon>Dinophyceae</taxon>
        <taxon>Suessiales</taxon>
        <taxon>Symbiodiniaceae</taxon>
        <taxon>Symbiodinium</taxon>
    </lineage>
</organism>
<sequence>MPQLIALFPDEENSTSAPPPWVTQKQHILQATTFKALPPRGRRHVLLQVELATENTEQHSIAANQEAATSEDEESSQTGKELNKSYSITIFGGIYGFRELFDAANIQGGLVPQPDGTKDEYVRHLKVTPTDEGRSKLTAILEQVLLRIPVYLIDQTDQQDDPFVNWLLGQPSVYMGEKSSQSTCRTDAPDDAAHRNKISVMQQRLQWGRRRNRRQLPFKKTIKKKLEHIIRQRWKDEHEYTNAASLRSLLLRLLCEENQGEQKNIQREAAWNQLLARIMAGRTQPTIGSTKRKRFSAGGITLKAAAKTNDASMNGDGSELVATVRRWGTTFGVFEDGSTTEPLWQIQVAHGGRQAFGYNLLATCREALQEDPNSNVRDLPQLEAHLHVKVLIGAPPMSGPADPDGVGIRDWQPVLYAPTPHDGLNLVSFIVRHKVTTGQILQLPHFIALCPEEEVAVSVPDPWIVHDSHPLQHQPFRALPPRGRRHVLLQVELDPAALPPSDDGDSIGEQDAKPEYSLMIFGGIYGYRELFDAANIQGGTVPIPDSAKTEYVRHLKLKFSEDQKHKLTNVLEQVLLNVREGKVANAEFLTCTAYKDRSKARRSPRRDIVRGLFAVREPPKPNTEEQRYLLRAEQRELRRYLRNNPCPSKRLIQQWLLGMATTPITESSPIPSFTWVMESMGWKYEHLGWFHYRSLTTLWTTGTIRTADAFDAQRKTGIQLYRRGGRACMQFNYYVLHYTMCGQHFIHDPPIAAFGFCSHIEKAELHLHRDQALRITLYWHLDPALQERIAAELWYESCRTWWQGWSRSGSPAQYVQQSRLRMIRSAAHHTLHPARMLSLSTTFAIPASRLRLQRAHVLLLEACASDMFDTINTIAEEGPATAATTTTTCPATAEPDAEKQDPDCQATQLMPPVKVPETSHRKHGEPQSHANNQAHARHAKNRNATKDTAGEAQEQGQEILPSTMTAIKATEQGDSENAQHADDKHESPTGMPMLGDRIMVTNEAWLAVILSGTKSMEVRRAPVQTGPTWIGHEGQIYASANITECRELSEEDYEKSRAQHLHLSRMKTGDRLYGLLLTDIVQLTPPVEYYRRPTRSIWEVFKTGPDDKLPRGKAAKRHLHMPALQDHETGVENKDNSTHTNTAEEEEDDNDDDQDDINDEKGGPPQELHEHDYGYTLQEEVHQFVQAVMHQELEPEQLKWWQDTLKERCRYHRFPCRAWFELVYQWHPPTTPAQPAPDQGTQRPWAQQVVEDGVSRAQSLQTRTSPTTYSIPCYVPVLLNYERNGSPSQRPEIRFHRL</sequence>
<evidence type="ECO:0000256" key="1">
    <source>
        <dbReference type="SAM" id="MobiDB-lite"/>
    </source>
</evidence>
<dbReference type="Gene3D" id="2.30.130.30">
    <property type="entry name" value="Hypothetical protein"/>
    <property type="match status" value="1"/>
</dbReference>
<reference evidence="2" key="1">
    <citation type="submission" date="2021-02" db="EMBL/GenBank/DDBJ databases">
        <authorList>
            <person name="Dougan E. K."/>
            <person name="Rhodes N."/>
            <person name="Thang M."/>
            <person name="Chan C."/>
        </authorList>
    </citation>
    <scope>NUCLEOTIDE SEQUENCE</scope>
</reference>
<evidence type="ECO:0000313" key="3">
    <source>
        <dbReference type="Proteomes" id="UP000601435"/>
    </source>
</evidence>
<feature type="region of interest" description="Disordered" evidence="1">
    <location>
        <begin position="1231"/>
        <end position="1263"/>
    </location>
</feature>
<feature type="compositionally biased region" description="Polar residues" evidence="1">
    <location>
        <begin position="56"/>
        <end position="68"/>
    </location>
</feature>
<name>A0A812UWM3_9DINO</name>
<feature type="compositionally biased region" description="Basic and acidic residues" evidence="1">
    <location>
        <begin position="1125"/>
        <end position="1137"/>
    </location>
</feature>
<feature type="compositionally biased region" description="Basic and acidic residues" evidence="1">
    <location>
        <begin position="1159"/>
        <end position="1170"/>
    </location>
</feature>
<protein>
    <submittedName>
        <fullName evidence="2">Uncharacterized protein</fullName>
    </submittedName>
</protein>
<dbReference type="Proteomes" id="UP000601435">
    <property type="component" value="Unassembled WGS sequence"/>
</dbReference>
<gene>
    <name evidence="2" type="ORF">SNEC2469_LOCUS16995</name>
</gene>
<feature type="region of interest" description="Disordered" evidence="1">
    <location>
        <begin position="1122"/>
        <end position="1170"/>
    </location>
</feature>
<feature type="compositionally biased region" description="Acidic residues" evidence="1">
    <location>
        <begin position="1143"/>
        <end position="1158"/>
    </location>
</feature>
<keyword evidence="3" id="KW-1185">Reference proteome</keyword>
<proteinExistence type="predicted"/>
<accession>A0A812UWM3</accession>
<dbReference type="EMBL" id="CAJNJA010027875">
    <property type="protein sequence ID" value="CAE7588137.1"/>
    <property type="molecule type" value="Genomic_DNA"/>
</dbReference>